<accession>A0A553ZXF8</accession>
<dbReference type="EMBL" id="VLXZ01000008">
    <property type="protein sequence ID" value="TSB46036.1"/>
    <property type="molecule type" value="Genomic_DNA"/>
</dbReference>
<evidence type="ECO:0000256" key="1">
    <source>
        <dbReference type="SAM" id="Phobius"/>
    </source>
</evidence>
<evidence type="ECO:0000313" key="2">
    <source>
        <dbReference type="EMBL" id="TSB46036.1"/>
    </source>
</evidence>
<sequence length="132" mass="14481">MNEEVISLFAGMGAVICFVIILLQILLVFGKPYGALTMGGKYRILPLPLRVASGISAIILGTVGYLLLQQTEILPKLLPFELSRIILWAFTIFLGVNVLANIASKSRWERIIMTPLALILFVVCLAVSIYTS</sequence>
<gene>
    <name evidence="2" type="ORF">FN960_14145</name>
</gene>
<feature type="transmembrane region" description="Helical" evidence="1">
    <location>
        <begin position="49"/>
        <end position="68"/>
    </location>
</feature>
<comment type="caution">
    <text evidence="2">The sequence shown here is derived from an EMBL/GenBank/DDBJ whole genome shotgun (WGS) entry which is preliminary data.</text>
</comment>
<feature type="transmembrane region" description="Helical" evidence="1">
    <location>
        <begin position="111"/>
        <end position="130"/>
    </location>
</feature>
<keyword evidence="1" id="KW-0812">Transmembrane</keyword>
<protein>
    <submittedName>
        <fullName evidence="2">Uncharacterized protein</fullName>
    </submittedName>
</protein>
<evidence type="ECO:0000313" key="3">
    <source>
        <dbReference type="Proteomes" id="UP000318521"/>
    </source>
</evidence>
<dbReference type="AlphaFoldDB" id="A0A553ZXF8"/>
<dbReference type="RefSeq" id="WP_143849376.1">
    <property type="nucleotide sequence ID" value="NZ_VLXZ01000008.1"/>
</dbReference>
<keyword evidence="1" id="KW-0472">Membrane</keyword>
<name>A0A553ZXF8_9BACI</name>
<dbReference type="OrthoDB" id="9803232at2"/>
<feature type="transmembrane region" description="Helical" evidence="1">
    <location>
        <begin position="80"/>
        <end position="99"/>
    </location>
</feature>
<organism evidence="2 3">
    <name type="scientific">Alkalicoccobacillus porphyridii</name>
    <dbReference type="NCBI Taxonomy" id="2597270"/>
    <lineage>
        <taxon>Bacteria</taxon>
        <taxon>Bacillati</taxon>
        <taxon>Bacillota</taxon>
        <taxon>Bacilli</taxon>
        <taxon>Bacillales</taxon>
        <taxon>Bacillaceae</taxon>
        <taxon>Alkalicoccobacillus</taxon>
    </lineage>
</organism>
<feature type="transmembrane region" description="Helical" evidence="1">
    <location>
        <begin position="6"/>
        <end position="29"/>
    </location>
</feature>
<reference evidence="2 3" key="1">
    <citation type="submission" date="2019-07" db="EMBL/GenBank/DDBJ databases">
        <authorList>
            <person name="Park Y.J."/>
            <person name="Jeong S.E."/>
            <person name="Jung H.S."/>
        </authorList>
    </citation>
    <scope>NUCLEOTIDE SEQUENCE [LARGE SCALE GENOMIC DNA]</scope>
    <source>
        <strain evidence="3">P16(2019)</strain>
    </source>
</reference>
<dbReference type="Proteomes" id="UP000318521">
    <property type="component" value="Unassembled WGS sequence"/>
</dbReference>
<proteinExistence type="predicted"/>
<keyword evidence="1" id="KW-1133">Transmembrane helix</keyword>
<keyword evidence="3" id="KW-1185">Reference proteome</keyword>